<keyword evidence="1" id="KW-1185">Reference proteome</keyword>
<name>A0A914D5W1_9BILA</name>
<organism evidence="1 2">
    <name type="scientific">Acrobeloides nanus</name>
    <dbReference type="NCBI Taxonomy" id="290746"/>
    <lineage>
        <taxon>Eukaryota</taxon>
        <taxon>Metazoa</taxon>
        <taxon>Ecdysozoa</taxon>
        <taxon>Nematoda</taxon>
        <taxon>Chromadorea</taxon>
        <taxon>Rhabditida</taxon>
        <taxon>Tylenchina</taxon>
        <taxon>Cephalobomorpha</taxon>
        <taxon>Cephaloboidea</taxon>
        <taxon>Cephalobidae</taxon>
        <taxon>Acrobeloides</taxon>
    </lineage>
</organism>
<accession>A0A914D5W1</accession>
<reference evidence="2" key="1">
    <citation type="submission" date="2022-11" db="UniProtKB">
        <authorList>
            <consortium name="WormBaseParasite"/>
        </authorList>
    </citation>
    <scope>IDENTIFICATION</scope>
</reference>
<dbReference type="Proteomes" id="UP000887540">
    <property type="component" value="Unplaced"/>
</dbReference>
<sequence length="83" mass="9503">MTTMDMGTVMMEEEATDIHIVMEETGAERIEIMGMDILMTTQMEDTDILMITQMEDTDIHMITQIEEDTDIPTEMNINTKILG</sequence>
<dbReference type="WBParaSite" id="ACRNAN_scaffold19634.g29829.t1">
    <property type="protein sequence ID" value="ACRNAN_scaffold19634.g29829.t1"/>
    <property type="gene ID" value="ACRNAN_scaffold19634.g29829"/>
</dbReference>
<dbReference type="AlphaFoldDB" id="A0A914D5W1"/>
<evidence type="ECO:0000313" key="1">
    <source>
        <dbReference type="Proteomes" id="UP000887540"/>
    </source>
</evidence>
<protein>
    <submittedName>
        <fullName evidence="2">Uncharacterized protein</fullName>
    </submittedName>
</protein>
<evidence type="ECO:0000313" key="2">
    <source>
        <dbReference type="WBParaSite" id="ACRNAN_scaffold19634.g29829.t1"/>
    </source>
</evidence>
<proteinExistence type="predicted"/>